<dbReference type="PANTHER" id="PTHR11552">
    <property type="entry name" value="GLUCOSE-METHANOL-CHOLINE GMC OXIDOREDUCTASE"/>
    <property type="match status" value="1"/>
</dbReference>
<keyword evidence="8" id="KW-1185">Reference proteome</keyword>
<dbReference type="PROSITE" id="PS00624">
    <property type="entry name" value="GMC_OXRED_2"/>
    <property type="match status" value="1"/>
</dbReference>
<accession>A0A368X5X0</accession>
<dbReference type="Pfam" id="PF05199">
    <property type="entry name" value="GMC_oxred_C"/>
    <property type="match status" value="1"/>
</dbReference>
<name>A0A368X5X0_9BURK</name>
<evidence type="ECO:0000256" key="2">
    <source>
        <dbReference type="ARBA" id="ARBA00010790"/>
    </source>
</evidence>
<organism evidence="7 8">
    <name type="scientific">Pseudorhodoferax soli</name>
    <dbReference type="NCBI Taxonomy" id="545864"/>
    <lineage>
        <taxon>Bacteria</taxon>
        <taxon>Pseudomonadati</taxon>
        <taxon>Pseudomonadota</taxon>
        <taxon>Betaproteobacteria</taxon>
        <taxon>Burkholderiales</taxon>
        <taxon>Comamonadaceae</taxon>
    </lineage>
</organism>
<comment type="caution">
    <text evidence="7">The sequence shown here is derived from an EMBL/GenBank/DDBJ whole genome shotgun (WGS) entry which is preliminary data.</text>
</comment>
<comment type="cofactor">
    <cofactor evidence="1 5">
        <name>FAD</name>
        <dbReference type="ChEBI" id="CHEBI:57692"/>
    </cofactor>
</comment>
<dbReference type="PANTHER" id="PTHR11552:SF147">
    <property type="entry name" value="CHOLINE DEHYDROGENASE, MITOCHONDRIAL"/>
    <property type="match status" value="1"/>
</dbReference>
<dbReference type="InterPro" id="IPR000172">
    <property type="entry name" value="GMC_OxRdtase_N"/>
</dbReference>
<dbReference type="InterPro" id="IPR007867">
    <property type="entry name" value="GMC_OxRtase_C"/>
</dbReference>
<keyword evidence="4 5" id="KW-0274">FAD</keyword>
<evidence type="ECO:0000256" key="1">
    <source>
        <dbReference type="ARBA" id="ARBA00001974"/>
    </source>
</evidence>
<dbReference type="Pfam" id="PF00732">
    <property type="entry name" value="GMC_oxred_N"/>
    <property type="match status" value="1"/>
</dbReference>
<evidence type="ECO:0000256" key="4">
    <source>
        <dbReference type="ARBA" id="ARBA00022827"/>
    </source>
</evidence>
<comment type="similarity">
    <text evidence="2">Belongs to the GMC oxidoreductase family.</text>
</comment>
<sequence>MDSTFWIHMPLGYGKAVYDERYTRQFVTEPEEALAGRQLVWPRGVVLGGSSSINGLVFIRGQAEDYDVWNREGSPGWGWNDVLPYFLKSEHNERGGSTWHGDQGPLWASDIQHRDDLMEAAFDAAVNLGVPRNDDFNGPSQEGAGYYQFFVRNGRRCSTAVAYLRPAMKRQNLRVETRAKVQRIVTRGGAATSVQYLQDGVLREAFAHREIVVSAGALQSPQLLMLSGIGPSSELIDAGVHAVHHLPGVGRNLQDHLNAKVVVRLNRRISLNDRLSSPVGKVGLGLEYLLFRRGALAHPASVGGLFTRVLPDSRTPDIQCHFGALSADGVRYVPHTWSGATLQVCQLRPESRGSLHLKSADPSAAPRIVANYLATETDRRCMVEGLKFVRRLVKQTPLARYVEAEYQPGPEVQDDVEILEYLRKTSGTIFHPSGTCKMGTDDLAVVDPQLRVHGVPKLRVVDASIMPRLVSGNTNSPTVMIAEKASDLILRTAQT</sequence>
<evidence type="ECO:0000256" key="5">
    <source>
        <dbReference type="PIRSR" id="PIRSR000137-2"/>
    </source>
</evidence>
<dbReference type="Proteomes" id="UP000252884">
    <property type="component" value="Unassembled WGS sequence"/>
</dbReference>
<dbReference type="Gene3D" id="3.50.50.60">
    <property type="entry name" value="FAD/NAD(P)-binding domain"/>
    <property type="match status" value="1"/>
</dbReference>
<dbReference type="GO" id="GO:0016614">
    <property type="term" value="F:oxidoreductase activity, acting on CH-OH group of donors"/>
    <property type="evidence" value="ECO:0007669"/>
    <property type="project" value="InterPro"/>
</dbReference>
<dbReference type="SUPFAM" id="SSF54373">
    <property type="entry name" value="FAD-linked reductases, C-terminal domain"/>
    <property type="match status" value="1"/>
</dbReference>
<dbReference type="EMBL" id="QPJK01000020">
    <property type="protein sequence ID" value="RCW63215.1"/>
    <property type="molecule type" value="Genomic_DNA"/>
</dbReference>
<evidence type="ECO:0000259" key="6">
    <source>
        <dbReference type="PROSITE" id="PS00624"/>
    </source>
</evidence>
<feature type="domain" description="Glucose-methanol-choline oxidoreductase N-terminal" evidence="6">
    <location>
        <begin position="216"/>
        <end position="230"/>
    </location>
</feature>
<feature type="binding site" evidence="5">
    <location>
        <position position="181"/>
    </location>
    <ligand>
        <name>FAD</name>
        <dbReference type="ChEBI" id="CHEBI:57692"/>
    </ligand>
</feature>
<dbReference type="PIRSF" id="PIRSF000137">
    <property type="entry name" value="Alcohol_oxidase"/>
    <property type="match status" value="1"/>
</dbReference>
<dbReference type="InterPro" id="IPR036188">
    <property type="entry name" value="FAD/NAD-bd_sf"/>
</dbReference>
<feature type="binding site" evidence="5">
    <location>
        <position position="46"/>
    </location>
    <ligand>
        <name>FAD</name>
        <dbReference type="ChEBI" id="CHEBI:57692"/>
    </ligand>
</feature>
<dbReference type="AlphaFoldDB" id="A0A368X5X0"/>
<gene>
    <name evidence="7" type="ORF">DES41_12039</name>
</gene>
<evidence type="ECO:0000313" key="7">
    <source>
        <dbReference type="EMBL" id="RCW63215.1"/>
    </source>
</evidence>
<feature type="binding site" evidence="5">
    <location>
        <begin position="54"/>
        <end position="57"/>
    </location>
    <ligand>
        <name>FAD</name>
        <dbReference type="ChEBI" id="CHEBI:57692"/>
    </ligand>
</feature>
<reference evidence="7 8" key="1">
    <citation type="submission" date="2018-07" db="EMBL/GenBank/DDBJ databases">
        <title>Genomic Encyclopedia of Type Strains, Phase IV (KMG-IV): sequencing the most valuable type-strain genomes for metagenomic binning, comparative biology and taxonomic classification.</title>
        <authorList>
            <person name="Goeker M."/>
        </authorList>
    </citation>
    <scope>NUCLEOTIDE SEQUENCE [LARGE SCALE GENOMIC DNA]</scope>
    <source>
        <strain evidence="7 8">DSM 21634</strain>
    </source>
</reference>
<evidence type="ECO:0000256" key="3">
    <source>
        <dbReference type="ARBA" id="ARBA00022630"/>
    </source>
</evidence>
<dbReference type="GO" id="GO:0050660">
    <property type="term" value="F:flavin adenine dinucleotide binding"/>
    <property type="evidence" value="ECO:0007669"/>
    <property type="project" value="InterPro"/>
</dbReference>
<keyword evidence="3" id="KW-0285">Flavoprotein</keyword>
<proteinExistence type="inferred from homology"/>
<evidence type="ECO:0000313" key="8">
    <source>
        <dbReference type="Proteomes" id="UP000252884"/>
    </source>
</evidence>
<protein>
    <submittedName>
        <fullName evidence="7">Choline dehydrogenase</fullName>
    </submittedName>
</protein>
<dbReference type="SUPFAM" id="SSF51905">
    <property type="entry name" value="FAD/NAD(P)-binding domain"/>
    <property type="match status" value="1"/>
</dbReference>
<dbReference type="Gene3D" id="3.30.410.40">
    <property type="match status" value="1"/>
</dbReference>
<dbReference type="InterPro" id="IPR012132">
    <property type="entry name" value="GMC_OxRdtase"/>
</dbReference>